<feature type="domain" description="Herpesvirus glycoprotein H C-terminal" evidence="2">
    <location>
        <begin position="571"/>
        <end position="715"/>
    </location>
</feature>
<dbReference type="Gene3D" id="2.60.40.3190">
    <property type="entry name" value="Herpesvirus glycoprotein H, C-terminal domain"/>
    <property type="match status" value="1"/>
</dbReference>
<gene>
    <name evidence="3" type="primary">glycoprotein H</name>
</gene>
<keyword evidence="1" id="KW-1133">Transmembrane helix</keyword>
<name>A0A5P9JQZ6_9ALPH</name>
<keyword evidence="1" id="KW-0472">Membrane</keyword>
<dbReference type="InterPro" id="IPR035305">
    <property type="entry name" value="Herpes_glycoH_C"/>
</dbReference>
<accession>A0A5P9JQZ6</accession>
<reference evidence="3" key="2">
    <citation type="submission" date="2019-05" db="EMBL/GenBank/DDBJ databases">
        <authorList>
            <person name="Sutherland M."/>
            <person name="Sarker S."/>
            <person name="Raidal S.R."/>
        </authorList>
    </citation>
    <scope>NUCLEOTIDE SEQUENCE</scope>
    <source>
        <strain evidence="3">PsHV 5</strain>
    </source>
</reference>
<organism evidence="3 4">
    <name type="scientific">Psittacid alphaherpesvirus 5</name>
    <dbReference type="NCBI Taxonomy" id="2972693"/>
    <lineage>
        <taxon>Viruses</taxon>
        <taxon>Duplodnaviria</taxon>
        <taxon>Heunggongvirae</taxon>
        <taxon>Peploviricota</taxon>
        <taxon>Herviviricetes</taxon>
        <taxon>Herpesvirales</taxon>
        <taxon>Orthoherpesviridae</taxon>
        <taxon>Alphaherpesvirinae</taxon>
        <taxon>Iltovirus</taxon>
        <taxon>Iltovirus psittacidalpha5</taxon>
    </lineage>
</organism>
<dbReference type="EMBL" id="MK955929">
    <property type="protein sequence ID" value="QFU14559.1"/>
    <property type="molecule type" value="Genomic_DNA"/>
</dbReference>
<dbReference type="InterPro" id="IPR038172">
    <property type="entry name" value="Herpes_glycoH_C_sf"/>
</dbReference>
<dbReference type="GeneID" id="80541362"/>
<dbReference type="Proteomes" id="UP001162227">
    <property type="component" value="Segment"/>
</dbReference>
<sequence length="763" mass="86388">MVRLTVWQLLYVIVYLGITVACADTRPYVRTISFRQKNKAVSPGRIFLALALTEKRFDSLFLIDINGVFGIKNSTKRLILDTIDIASRIFVDYNYVLRGQNPFLHVDSTLLYDTVLNTRLRKPHVGEKRTYLQPISNPLSQSIRDINDLMSPYYAIFLNPMMTTLPFVFKLFVGIKLHGSLDTQINVGNNILTIFTSSQNVPVAGVIFAPVNSEVESSGFHFMHSTYLAYGKDFAAYITIPLSRSQHRQSFVELSETVKVFFKYESYRHALSMGQRITMRMYTRYGCSNTSNPLAFFQFATLFGIGWSKFLKLAIEGYVTDDELNRFLWEMREWSSRAIVCFGGTGIESSIDRVTISDPITTRLHSVLERILESVNGYKWHTLTIWEHSEIIETIFSSVINLGLRDFVERAISSDGWTPSDLALRVLHMLYADLMSGKLYESATARMMSAALRILTWDVTMTTSKIRQALAIVTSLCTELVENLPDTNDESFLDPEISHSAYSISDSFSPCSLALRFNKFASSKWKMADIHGYSVMKNVAVRPNRVMSEKVSEINLSSRMLVSDILPEVETCVDWSRIADILLVMPTYAGSWILSTDPLARGSTYKVLGTSTDIFLYLSFVNASCHTSEPWQESISIPDGHLEVPRYEKDCKLCGNYIIRYSLGGIHDVAFINNLATQRELMAKKNSSFMYFRNLAGGYYQYILLSSDGRAMRILGFSQSSTVITKDVIIGMIVGITSGLIALGCLARVVWNYTKQSFGYRRL</sequence>
<dbReference type="PROSITE" id="PS51257">
    <property type="entry name" value="PROKAR_LIPOPROTEIN"/>
    <property type="match status" value="1"/>
</dbReference>
<proteinExistence type="predicted"/>
<keyword evidence="4" id="KW-1185">Reference proteome</keyword>
<reference evidence="3" key="1">
    <citation type="journal article" date="2019" name="Vet. Microbiol.">
        <title>Molecular and microscopic characterisation of a novel pathogenic herpesvirus from Indian ringneck parrots (Psittacula krameri).</title>
        <authorList>
            <person name="Sutherland M."/>
            <person name="Sarker S."/>
            <person name="Raidal S.R."/>
        </authorList>
    </citation>
    <scope>NUCLEOTIDE SEQUENCE</scope>
    <source>
        <strain evidence="3">PsHV 5</strain>
    </source>
</reference>
<dbReference type="RefSeq" id="YP_010802589.1">
    <property type="nucleotide sequence ID" value="NC_077028.1"/>
</dbReference>
<evidence type="ECO:0000313" key="4">
    <source>
        <dbReference type="Proteomes" id="UP001162227"/>
    </source>
</evidence>
<evidence type="ECO:0000259" key="2">
    <source>
        <dbReference type="Pfam" id="PF17488"/>
    </source>
</evidence>
<keyword evidence="1" id="KW-0812">Transmembrane</keyword>
<feature type="transmembrane region" description="Helical" evidence="1">
    <location>
        <begin position="728"/>
        <end position="751"/>
    </location>
</feature>
<dbReference type="Gene3D" id="1.20.58.1340">
    <property type="match status" value="1"/>
</dbReference>
<dbReference type="Pfam" id="PF17488">
    <property type="entry name" value="Herpes_glycoH_C"/>
    <property type="match status" value="1"/>
</dbReference>
<evidence type="ECO:0000313" key="3">
    <source>
        <dbReference type="EMBL" id="QFU14559.1"/>
    </source>
</evidence>
<evidence type="ECO:0000256" key="1">
    <source>
        <dbReference type="SAM" id="Phobius"/>
    </source>
</evidence>
<protein>
    <submittedName>
        <fullName evidence="3">Glycoprotein H</fullName>
    </submittedName>
</protein>
<dbReference type="KEGG" id="vg:80541362"/>